<feature type="region of interest" description="Disordered" evidence="13">
    <location>
        <begin position="238"/>
        <end position="267"/>
    </location>
</feature>
<dbReference type="GO" id="GO:0005868">
    <property type="term" value="C:cytoplasmic dynein complex"/>
    <property type="evidence" value="ECO:0000318"/>
    <property type="project" value="GO_Central"/>
</dbReference>
<evidence type="ECO:0000256" key="12">
    <source>
        <dbReference type="ARBA" id="ARBA00023273"/>
    </source>
</evidence>
<gene>
    <name evidence="14" type="ORF">TVAG_277480</name>
</gene>
<dbReference type="GO" id="GO:0035735">
    <property type="term" value="P:intraciliary transport involved in cilium assembly"/>
    <property type="evidence" value="ECO:0000318"/>
    <property type="project" value="GO_Central"/>
</dbReference>
<proteinExistence type="inferred from homology"/>
<dbReference type="Proteomes" id="UP000001542">
    <property type="component" value="Unassembled WGS sequence"/>
</dbReference>
<dbReference type="GO" id="GO:0005525">
    <property type="term" value="F:GTP binding"/>
    <property type="evidence" value="ECO:0007669"/>
    <property type="project" value="InterPro"/>
</dbReference>
<dbReference type="AlphaFoldDB" id="A2FTV7"/>
<dbReference type="InterPro" id="IPR027417">
    <property type="entry name" value="P-loop_NTPase"/>
</dbReference>
<dbReference type="GO" id="GO:0045504">
    <property type="term" value="F:dynein heavy chain binding"/>
    <property type="evidence" value="ECO:0000318"/>
    <property type="project" value="GO_Central"/>
</dbReference>
<evidence type="ECO:0000313" key="15">
    <source>
        <dbReference type="Proteomes" id="UP000001542"/>
    </source>
</evidence>
<comment type="similarity">
    <text evidence="2">Belongs to the dynein light intermediate chain family.</text>
</comment>
<dbReference type="OrthoDB" id="10263060at2759"/>
<dbReference type="SUPFAM" id="SSF52540">
    <property type="entry name" value="P-loop containing nucleoside triphosphate hydrolases"/>
    <property type="match status" value="1"/>
</dbReference>
<dbReference type="KEGG" id="tva:4749379"/>
<protein>
    <recommendedName>
        <fullName evidence="3">Cytoplasmic dynein 2 light intermediate chain 1</fullName>
    </recommendedName>
</protein>
<dbReference type="FunFam" id="3.40.50.300:FF:004994">
    <property type="entry name" value="Uncharacterized protein"/>
    <property type="match status" value="1"/>
</dbReference>
<name>A2FTV7_TRIV3</name>
<dbReference type="GO" id="GO:0005874">
    <property type="term" value="C:microtubule"/>
    <property type="evidence" value="ECO:0007669"/>
    <property type="project" value="UniProtKB-KW"/>
</dbReference>
<dbReference type="GO" id="GO:0036064">
    <property type="term" value="C:ciliary basal body"/>
    <property type="evidence" value="ECO:0000318"/>
    <property type="project" value="GO_Central"/>
</dbReference>
<keyword evidence="8" id="KW-0243">Dynein</keyword>
<reference evidence="14" key="2">
    <citation type="journal article" date="2007" name="Science">
        <title>Draft genome sequence of the sexually transmitted pathogen Trichomonas vaginalis.</title>
        <authorList>
            <person name="Carlton J.M."/>
            <person name="Hirt R.P."/>
            <person name="Silva J.C."/>
            <person name="Delcher A.L."/>
            <person name="Schatz M."/>
            <person name="Zhao Q."/>
            <person name="Wortman J.R."/>
            <person name="Bidwell S.L."/>
            <person name="Alsmark U.C.M."/>
            <person name="Besteiro S."/>
            <person name="Sicheritz-Ponten T."/>
            <person name="Noel C.J."/>
            <person name="Dacks J.B."/>
            <person name="Foster P.G."/>
            <person name="Simillion C."/>
            <person name="Van de Peer Y."/>
            <person name="Miranda-Saavedra D."/>
            <person name="Barton G.J."/>
            <person name="Westrop G.D."/>
            <person name="Mueller S."/>
            <person name="Dessi D."/>
            <person name="Fiori P.L."/>
            <person name="Ren Q."/>
            <person name="Paulsen I."/>
            <person name="Zhang H."/>
            <person name="Bastida-Corcuera F.D."/>
            <person name="Simoes-Barbosa A."/>
            <person name="Brown M.T."/>
            <person name="Hayes R.D."/>
            <person name="Mukherjee M."/>
            <person name="Okumura C.Y."/>
            <person name="Schneider R."/>
            <person name="Smith A.J."/>
            <person name="Vanacova S."/>
            <person name="Villalvazo M."/>
            <person name="Haas B.J."/>
            <person name="Pertea M."/>
            <person name="Feldblyum T.V."/>
            <person name="Utterback T.R."/>
            <person name="Shu C.L."/>
            <person name="Osoegawa K."/>
            <person name="de Jong P.J."/>
            <person name="Hrdy I."/>
            <person name="Horvathova L."/>
            <person name="Zubacova Z."/>
            <person name="Dolezal P."/>
            <person name="Malik S.B."/>
            <person name="Logsdon J.M. Jr."/>
            <person name="Henze K."/>
            <person name="Gupta A."/>
            <person name="Wang C.C."/>
            <person name="Dunne R.L."/>
            <person name="Upcroft J.A."/>
            <person name="Upcroft P."/>
            <person name="White O."/>
            <person name="Salzberg S.L."/>
            <person name="Tang P."/>
            <person name="Chiu C.-H."/>
            <person name="Lee Y.-S."/>
            <person name="Embley T.M."/>
            <person name="Coombs G.H."/>
            <person name="Mottram J.C."/>
            <person name="Tachezy J."/>
            <person name="Fraser-Liggett C.M."/>
            <person name="Johnson P.J."/>
        </authorList>
    </citation>
    <scope>NUCLEOTIDE SEQUENCE [LARGE SCALE GENOMIC DNA]</scope>
    <source>
        <strain evidence="14">G3</strain>
    </source>
</reference>
<dbReference type="GO" id="GO:0003924">
    <property type="term" value="F:GTPase activity"/>
    <property type="evidence" value="ECO:0007669"/>
    <property type="project" value="InterPro"/>
</dbReference>
<dbReference type="SMR" id="A2FTV7"/>
<evidence type="ECO:0000256" key="10">
    <source>
        <dbReference type="ARBA" id="ARBA00023175"/>
    </source>
</evidence>
<dbReference type="PANTHER" id="PTHR13236">
    <property type="entry name" value="DYNEIN 2 LIGHT INTERMEDIATE CHAIN, ISOFORM 2"/>
    <property type="match status" value="1"/>
</dbReference>
<dbReference type="STRING" id="5722.A2FTV7"/>
<evidence type="ECO:0000256" key="11">
    <source>
        <dbReference type="ARBA" id="ARBA00023212"/>
    </source>
</evidence>
<keyword evidence="4" id="KW-0217">Developmental protein</keyword>
<evidence type="ECO:0000256" key="2">
    <source>
        <dbReference type="ARBA" id="ARBA00006831"/>
    </source>
</evidence>
<evidence type="ECO:0000256" key="5">
    <source>
        <dbReference type="ARBA" id="ARBA00022490"/>
    </source>
</evidence>
<reference evidence="14" key="1">
    <citation type="submission" date="2006-10" db="EMBL/GenBank/DDBJ databases">
        <authorList>
            <person name="Amadeo P."/>
            <person name="Zhao Q."/>
            <person name="Wortman J."/>
            <person name="Fraser-Liggett C."/>
            <person name="Carlton J."/>
        </authorList>
    </citation>
    <scope>NUCLEOTIDE SEQUENCE</scope>
    <source>
        <strain evidence="14">G3</strain>
    </source>
</reference>
<accession>A2FTV7</accession>
<evidence type="ECO:0000256" key="4">
    <source>
        <dbReference type="ARBA" id="ARBA00022473"/>
    </source>
</evidence>
<dbReference type="RefSeq" id="XP_001304608.1">
    <property type="nucleotide sequence ID" value="XM_001304607.1"/>
</dbReference>
<comment type="subcellular location">
    <subcellularLocation>
        <location evidence="1">Cytoplasm</location>
        <location evidence="1">Cytoskeleton</location>
        <location evidence="1">Cilium basal body</location>
    </subcellularLocation>
</comment>
<evidence type="ECO:0000256" key="3">
    <source>
        <dbReference type="ARBA" id="ARBA00018863"/>
    </source>
</evidence>
<keyword evidence="6" id="KW-0493">Microtubule</keyword>
<keyword evidence="11" id="KW-0206">Cytoskeleton</keyword>
<sequence length="287" mass="32254">MNVDPKRDIWGALINEKASSLKSGVNEEKHFLFVGSEKSGKSCLQNQFFSRRDEPPETLALSYQSASVRQDDKEVVLHFWEIGSGTKLDQLINTIVTKETLKDFNAFICFNVNKPSSILTAIDWAENLISKFAYKSQSIYFIGTFYDTFESNDPSQKINTVQGLRAIASKYHAGLIFTSYKDDNLANRFKGLIRQLALGETPTGEIITQHISPVFILPDSDKECGGNEIISPYVRQLKSAPPDDDAQAASKDDPTSSKFAEKEIDELAETKERELEEKLRTLRANII</sequence>
<dbReference type="VEuPathDB" id="TrichDB:TVAG_277480"/>
<keyword evidence="9" id="KW-0969">Cilium</keyword>
<dbReference type="GO" id="GO:0005930">
    <property type="term" value="C:axoneme"/>
    <property type="evidence" value="ECO:0000318"/>
    <property type="project" value="GO_Central"/>
</dbReference>
<dbReference type="eggNOG" id="KOG3929">
    <property type="taxonomic scope" value="Eukaryota"/>
</dbReference>
<feature type="compositionally biased region" description="Basic and acidic residues" evidence="13">
    <location>
        <begin position="250"/>
        <end position="262"/>
    </location>
</feature>
<evidence type="ECO:0000313" key="14">
    <source>
        <dbReference type="EMBL" id="EAX91678.1"/>
    </source>
</evidence>
<organism evidence="14 15">
    <name type="scientific">Trichomonas vaginalis (strain ATCC PRA-98 / G3)</name>
    <dbReference type="NCBI Taxonomy" id="412133"/>
    <lineage>
        <taxon>Eukaryota</taxon>
        <taxon>Metamonada</taxon>
        <taxon>Parabasalia</taxon>
        <taxon>Trichomonadida</taxon>
        <taxon>Trichomonadidae</taxon>
        <taxon>Trichomonas</taxon>
    </lineage>
</organism>
<keyword evidence="12" id="KW-0966">Cell projection</keyword>
<dbReference type="InterPro" id="IPR001806">
    <property type="entry name" value="Small_GTPase"/>
</dbReference>
<dbReference type="InParanoid" id="A2FTV7"/>
<dbReference type="GO" id="GO:0035721">
    <property type="term" value="P:intraciliary retrograde transport"/>
    <property type="evidence" value="ECO:0000318"/>
    <property type="project" value="GO_Central"/>
</dbReference>
<evidence type="ECO:0000256" key="8">
    <source>
        <dbReference type="ARBA" id="ARBA00023017"/>
    </source>
</evidence>
<dbReference type="VEuPathDB" id="TrichDB:TVAGG3_0951510"/>
<dbReference type="EMBL" id="DS114018">
    <property type="protein sequence ID" value="EAX91678.1"/>
    <property type="molecule type" value="Genomic_DNA"/>
</dbReference>
<keyword evidence="15" id="KW-1185">Reference proteome</keyword>
<keyword evidence="5" id="KW-0963">Cytoplasm</keyword>
<evidence type="ECO:0000256" key="13">
    <source>
        <dbReference type="SAM" id="MobiDB-lite"/>
    </source>
</evidence>
<evidence type="ECO:0000256" key="6">
    <source>
        <dbReference type="ARBA" id="ARBA00022701"/>
    </source>
</evidence>
<keyword evidence="10" id="KW-0505">Motor protein</keyword>
<evidence type="ECO:0000256" key="7">
    <source>
        <dbReference type="ARBA" id="ARBA00022794"/>
    </source>
</evidence>
<evidence type="ECO:0000256" key="9">
    <source>
        <dbReference type="ARBA" id="ARBA00023069"/>
    </source>
</evidence>
<dbReference type="Gene3D" id="3.40.50.300">
    <property type="entry name" value="P-loop containing nucleotide triphosphate hydrolases"/>
    <property type="match status" value="1"/>
</dbReference>
<dbReference type="PANTHER" id="PTHR13236:SF0">
    <property type="entry name" value="CYTOPLASMIC DYNEIN 2 LIGHT INTERMEDIATE CHAIN 1"/>
    <property type="match status" value="1"/>
</dbReference>
<dbReference type="Pfam" id="PF00071">
    <property type="entry name" value="Ras"/>
    <property type="match status" value="1"/>
</dbReference>
<dbReference type="InterPro" id="IPR040045">
    <property type="entry name" value="DYNC2LI1"/>
</dbReference>
<evidence type="ECO:0000256" key="1">
    <source>
        <dbReference type="ARBA" id="ARBA00004120"/>
    </source>
</evidence>
<keyword evidence="7" id="KW-0970">Cilium biogenesis/degradation</keyword>